<dbReference type="InterPro" id="IPR002925">
    <property type="entry name" value="Dienelactn_hydro"/>
</dbReference>
<name>A0AAD5T9Q6_9FUNG</name>
<dbReference type="PROSITE" id="PS51257">
    <property type="entry name" value="PROKAR_LIPOPROTEIN"/>
    <property type="match status" value="1"/>
</dbReference>
<evidence type="ECO:0000313" key="3">
    <source>
        <dbReference type="Proteomes" id="UP001211907"/>
    </source>
</evidence>
<dbReference type="SUPFAM" id="SSF53474">
    <property type="entry name" value="alpha/beta-Hydrolases"/>
    <property type="match status" value="1"/>
</dbReference>
<dbReference type="Proteomes" id="UP001211907">
    <property type="component" value="Unassembled WGS sequence"/>
</dbReference>
<dbReference type="AlphaFoldDB" id="A0AAD5T9Q6"/>
<sequence>MRFPEKTRQVTGPVERFCRQIAGNGFIVACPESYHEFEPLGTVLSYDVEGTDKGNNYKVAKTLPAYDEDAKLTLDYLSRHPNCNGRLGATGMCLGGHLAFRCAFDPRVLASVCYFATDIHSSTLSNTGDDSLVRCGDIRGENIMIFGKFDNHVPVAGRQLIYKTLLEKGVDFGWIELPAQHAFIRDELSKGRYDPPLTKICFEVLLEVFQRRLVLGLGGTGEEEGLVC</sequence>
<dbReference type="Gene3D" id="3.40.50.1820">
    <property type="entry name" value="alpha/beta hydrolase"/>
    <property type="match status" value="1"/>
</dbReference>
<dbReference type="PANTHER" id="PTHR47562:SF2">
    <property type="entry name" value="CARBOXYMETHYLENEBUTENOLIDASE-RELATED"/>
    <property type="match status" value="1"/>
</dbReference>
<feature type="domain" description="Dienelactone hydrolase" evidence="1">
    <location>
        <begin position="15"/>
        <end position="210"/>
    </location>
</feature>
<evidence type="ECO:0000313" key="2">
    <source>
        <dbReference type="EMBL" id="KAJ3140353.1"/>
    </source>
</evidence>
<reference evidence="2" key="1">
    <citation type="submission" date="2020-05" db="EMBL/GenBank/DDBJ databases">
        <title>Phylogenomic resolution of chytrid fungi.</title>
        <authorList>
            <person name="Stajich J.E."/>
            <person name="Amses K."/>
            <person name="Simmons R."/>
            <person name="Seto K."/>
            <person name="Myers J."/>
            <person name="Bonds A."/>
            <person name="Quandt C.A."/>
            <person name="Barry K."/>
            <person name="Liu P."/>
            <person name="Grigoriev I."/>
            <person name="Longcore J.E."/>
            <person name="James T.Y."/>
        </authorList>
    </citation>
    <scope>NUCLEOTIDE SEQUENCE</scope>
    <source>
        <strain evidence="2">JEL0513</strain>
    </source>
</reference>
<organism evidence="2 3">
    <name type="scientific">Physocladia obscura</name>
    <dbReference type="NCBI Taxonomy" id="109957"/>
    <lineage>
        <taxon>Eukaryota</taxon>
        <taxon>Fungi</taxon>
        <taxon>Fungi incertae sedis</taxon>
        <taxon>Chytridiomycota</taxon>
        <taxon>Chytridiomycota incertae sedis</taxon>
        <taxon>Chytridiomycetes</taxon>
        <taxon>Chytridiales</taxon>
        <taxon>Chytriomycetaceae</taxon>
        <taxon>Physocladia</taxon>
    </lineage>
</organism>
<dbReference type="GO" id="GO:0016787">
    <property type="term" value="F:hydrolase activity"/>
    <property type="evidence" value="ECO:0007669"/>
    <property type="project" value="InterPro"/>
</dbReference>
<dbReference type="PANTHER" id="PTHR47562">
    <property type="match status" value="1"/>
</dbReference>
<comment type="caution">
    <text evidence="2">The sequence shown here is derived from an EMBL/GenBank/DDBJ whole genome shotgun (WGS) entry which is preliminary data.</text>
</comment>
<accession>A0AAD5T9Q6</accession>
<evidence type="ECO:0000259" key="1">
    <source>
        <dbReference type="Pfam" id="PF01738"/>
    </source>
</evidence>
<dbReference type="InterPro" id="IPR029058">
    <property type="entry name" value="AB_hydrolase_fold"/>
</dbReference>
<protein>
    <recommendedName>
        <fullName evidence="1">Dienelactone hydrolase domain-containing protein</fullName>
    </recommendedName>
</protein>
<gene>
    <name evidence="2" type="ORF">HK100_010250</name>
</gene>
<proteinExistence type="predicted"/>
<keyword evidence="3" id="KW-1185">Reference proteome</keyword>
<dbReference type="Pfam" id="PF01738">
    <property type="entry name" value="DLH"/>
    <property type="match status" value="1"/>
</dbReference>
<dbReference type="EMBL" id="JADGJH010000056">
    <property type="protein sequence ID" value="KAJ3140353.1"/>
    <property type="molecule type" value="Genomic_DNA"/>
</dbReference>